<dbReference type="AlphaFoldDB" id="A0AAD5WHD6"/>
<evidence type="ECO:0000313" key="1">
    <source>
        <dbReference type="EMBL" id="KAJ1369981.1"/>
    </source>
</evidence>
<gene>
    <name evidence="1" type="ORF">KIN20_031605</name>
</gene>
<reference evidence="1" key="1">
    <citation type="submission" date="2021-06" db="EMBL/GenBank/DDBJ databases">
        <title>Parelaphostrongylus tenuis whole genome reference sequence.</title>
        <authorList>
            <person name="Garwood T.J."/>
            <person name="Larsen P.A."/>
            <person name="Fountain-Jones N.M."/>
            <person name="Garbe J.R."/>
            <person name="Macchietto M.G."/>
            <person name="Kania S.A."/>
            <person name="Gerhold R.W."/>
            <person name="Richards J.E."/>
            <person name="Wolf T.M."/>
        </authorList>
    </citation>
    <scope>NUCLEOTIDE SEQUENCE</scope>
    <source>
        <strain evidence="1">MNPRO001-30</strain>
        <tissue evidence="1">Meninges</tissue>
    </source>
</reference>
<organism evidence="1 2">
    <name type="scientific">Parelaphostrongylus tenuis</name>
    <name type="common">Meningeal worm</name>
    <dbReference type="NCBI Taxonomy" id="148309"/>
    <lineage>
        <taxon>Eukaryota</taxon>
        <taxon>Metazoa</taxon>
        <taxon>Ecdysozoa</taxon>
        <taxon>Nematoda</taxon>
        <taxon>Chromadorea</taxon>
        <taxon>Rhabditida</taxon>
        <taxon>Rhabditina</taxon>
        <taxon>Rhabditomorpha</taxon>
        <taxon>Strongyloidea</taxon>
        <taxon>Metastrongylidae</taxon>
        <taxon>Parelaphostrongylus</taxon>
    </lineage>
</organism>
<protein>
    <submittedName>
        <fullName evidence="1">Uncharacterized protein</fullName>
    </submittedName>
</protein>
<keyword evidence="2" id="KW-1185">Reference proteome</keyword>
<comment type="caution">
    <text evidence="1">The sequence shown here is derived from an EMBL/GenBank/DDBJ whole genome shotgun (WGS) entry which is preliminary data.</text>
</comment>
<evidence type="ECO:0000313" key="2">
    <source>
        <dbReference type="Proteomes" id="UP001196413"/>
    </source>
</evidence>
<name>A0AAD5WHD6_PARTN</name>
<dbReference type="EMBL" id="JAHQIW010006711">
    <property type="protein sequence ID" value="KAJ1369981.1"/>
    <property type="molecule type" value="Genomic_DNA"/>
</dbReference>
<sequence length="64" mass="7405">MTKPQGGMLGRRCVFCEEIRPSDRRSFCRQSRLNRLNQSISRSLADVSSVQQAHVRWAEQRPTS</sequence>
<accession>A0AAD5WHD6</accession>
<proteinExistence type="predicted"/>
<dbReference type="Proteomes" id="UP001196413">
    <property type="component" value="Unassembled WGS sequence"/>
</dbReference>